<dbReference type="GO" id="GO:0005524">
    <property type="term" value="F:ATP binding"/>
    <property type="evidence" value="ECO:0007669"/>
    <property type="project" value="UniProtKB-KW"/>
</dbReference>
<name>A0A7S2RJ78_9STRA</name>
<dbReference type="Pfam" id="PF00004">
    <property type="entry name" value="AAA"/>
    <property type="match status" value="1"/>
</dbReference>
<evidence type="ECO:0000256" key="5">
    <source>
        <dbReference type="SAM" id="SignalP"/>
    </source>
</evidence>
<reference evidence="7" key="1">
    <citation type="submission" date="2021-01" db="EMBL/GenBank/DDBJ databases">
        <authorList>
            <person name="Corre E."/>
            <person name="Pelletier E."/>
            <person name="Niang G."/>
            <person name="Scheremetjew M."/>
            <person name="Finn R."/>
            <person name="Kale V."/>
            <person name="Holt S."/>
            <person name="Cochrane G."/>
            <person name="Meng A."/>
            <person name="Brown T."/>
            <person name="Cohen L."/>
        </authorList>
    </citation>
    <scope>NUCLEOTIDE SEQUENCE</scope>
    <source>
        <strain evidence="7">CCMP1243</strain>
    </source>
</reference>
<dbReference type="InterPro" id="IPR057495">
    <property type="entry name" value="AAA_lid_BCS1"/>
</dbReference>
<evidence type="ECO:0000256" key="1">
    <source>
        <dbReference type="ARBA" id="ARBA00007448"/>
    </source>
</evidence>
<dbReference type="InterPro" id="IPR003959">
    <property type="entry name" value="ATPase_AAA_core"/>
</dbReference>
<organism evidence="7">
    <name type="scientific">Rhizochromulina marina</name>
    <dbReference type="NCBI Taxonomy" id="1034831"/>
    <lineage>
        <taxon>Eukaryota</taxon>
        <taxon>Sar</taxon>
        <taxon>Stramenopiles</taxon>
        <taxon>Ochrophyta</taxon>
        <taxon>Dictyochophyceae</taxon>
        <taxon>Rhizochromulinales</taxon>
        <taxon>Rhizochromulina</taxon>
    </lineage>
</organism>
<dbReference type="AlphaFoldDB" id="A0A7S2RJ78"/>
<evidence type="ECO:0000256" key="3">
    <source>
        <dbReference type="ARBA" id="ARBA00022840"/>
    </source>
</evidence>
<dbReference type="PANTHER" id="PTHR23070">
    <property type="entry name" value="BCS1 AAA-TYPE ATPASE"/>
    <property type="match status" value="1"/>
</dbReference>
<comment type="similarity">
    <text evidence="1">Belongs to the AAA ATPase family. BCS1 subfamily.</text>
</comment>
<feature type="region of interest" description="Disordered" evidence="4">
    <location>
        <begin position="306"/>
        <end position="336"/>
    </location>
</feature>
<feature type="domain" description="AAA+ ATPase" evidence="6">
    <location>
        <begin position="436"/>
        <end position="597"/>
    </location>
</feature>
<evidence type="ECO:0000259" key="6">
    <source>
        <dbReference type="SMART" id="SM00382"/>
    </source>
</evidence>
<dbReference type="GO" id="GO:0016887">
    <property type="term" value="F:ATP hydrolysis activity"/>
    <property type="evidence" value="ECO:0007669"/>
    <property type="project" value="InterPro"/>
</dbReference>
<accession>A0A7S2RJ78</accession>
<feature type="compositionally biased region" description="Polar residues" evidence="4">
    <location>
        <begin position="319"/>
        <end position="336"/>
    </location>
</feature>
<dbReference type="Gene3D" id="3.40.50.300">
    <property type="entry name" value="P-loop containing nucleotide triphosphate hydrolases"/>
    <property type="match status" value="1"/>
</dbReference>
<keyword evidence="5" id="KW-0732">Signal</keyword>
<dbReference type="SUPFAM" id="SSF52540">
    <property type="entry name" value="P-loop containing nucleoside triphosphate hydrolases"/>
    <property type="match status" value="1"/>
</dbReference>
<dbReference type="InterPro" id="IPR003593">
    <property type="entry name" value="AAA+_ATPase"/>
</dbReference>
<evidence type="ECO:0000313" key="7">
    <source>
        <dbReference type="EMBL" id="CAD9672731.1"/>
    </source>
</evidence>
<dbReference type="SMART" id="SM00382">
    <property type="entry name" value="AAA"/>
    <property type="match status" value="1"/>
</dbReference>
<feature type="signal peptide" evidence="5">
    <location>
        <begin position="1"/>
        <end position="24"/>
    </location>
</feature>
<evidence type="ECO:0000256" key="2">
    <source>
        <dbReference type="ARBA" id="ARBA00022741"/>
    </source>
</evidence>
<evidence type="ECO:0000256" key="4">
    <source>
        <dbReference type="SAM" id="MobiDB-lite"/>
    </source>
</evidence>
<sequence length="664" mass="73134">MARAPCLVMLLGVVAVLTPHHATSRGVGLPRRPRNQRRFTPAPPTPRDTGDEGVPLETHATCDADTCPQRTEEDGAEDGAQERQKQQKHQHQHQSAQVGHEPETVVFPGGPDASKGQEAPKPPPRSRGGGMVSQLLWYSVLPVVMLYINIVLRSIADGINSLFFVQIKFMRGESREAIELYASKNALEVTWKNFRPPFSWGLWLLSGIVSTGIPVVEVTDEESTEILFSSDSAVESHEVSVEGTPPVTITFMPSAANGSVFIEGSLPLWQLPFVWVTVEDRPSMIWSSLPPSLQRVVRSGLPPYLRNMLTSPDPKHESSNNSDPDDPTNSGSASSPADSRLVLSVLRWHGIALLEQIVAMAVRYSQQQRTRQCAIHQPMLEEGADGEAMQGSWKLVPGPPRALETVILGREATELLEDIRTFRSLSTWYKNRDLAYQRVYLLYGPPGNGKTSFLQALAIKYSLSLYILQVSSDKLTKELLTLLLKPTTSRPCILALEDAESAFRRPASGPESRGNGLASSAGVVPATAEQMATGAADAPPGDPVTASDFVECIAGSLAGPVDGRLVFLTTNHEQTLPAPLLRLVDEGGRRVRFNNADMVSMRRLWRNFYKTQESRDLAWGEFQKNFSEVYGDQQFGHAQMQAYLMQYRLDPEAASKLENVRSYA</sequence>
<proteinExistence type="inferred from homology"/>
<feature type="chain" id="PRO_5030774999" description="AAA+ ATPase domain-containing protein" evidence="5">
    <location>
        <begin position="25"/>
        <end position="664"/>
    </location>
</feature>
<feature type="region of interest" description="Disordered" evidence="4">
    <location>
        <begin position="22"/>
        <end position="128"/>
    </location>
</feature>
<dbReference type="InterPro" id="IPR050747">
    <property type="entry name" value="Mitochondrial_chaperone_BCS1"/>
</dbReference>
<gene>
    <name evidence="7" type="ORF">RMAR1173_LOCUS5134</name>
</gene>
<dbReference type="InterPro" id="IPR027417">
    <property type="entry name" value="P-loop_NTPase"/>
</dbReference>
<keyword evidence="3" id="KW-0067">ATP-binding</keyword>
<dbReference type="Pfam" id="PF25426">
    <property type="entry name" value="AAA_lid_BCS1"/>
    <property type="match status" value="1"/>
</dbReference>
<protein>
    <recommendedName>
        <fullName evidence="6">AAA+ ATPase domain-containing protein</fullName>
    </recommendedName>
</protein>
<keyword evidence="2" id="KW-0547">Nucleotide-binding</keyword>
<dbReference type="EMBL" id="HBHJ01007974">
    <property type="protein sequence ID" value="CAD9672731.1"/>
    <property type="molecule type" value="Transcribed_RNA"/>
</dbReference>